<name>A0ABP8WPW3_9MICO</name>
<dbReference type="Proteomes" id="UP001500843">
    <property type="component" value="Unassembled WGS sequence"/>
</dbReference>
<dbReference type="RefSeq" id="WP_345373495.1">
    <property type="nucleotide sequence ID" value="NZ_BAABHM010000006.1"/>
</dbReference>
<proteinExistence type="predicted"/>
<evidence type="ECO:0000313" key="3">
    <source>
        <dbReference type="Proteomes" id="UP001500843"/>
    </source>
</evidence>
<reference evidence="3" key="1">
    <citation type="journal article" date="2019" name="Int. J. Syst. Evol. Microbiol.">
        <title>The Global Catalogue of Microorganisms (GCM) 10K type strain sequencing project: providing services to taxonomists for standard genome sequencing and annotation.</title>
        <authorList>
            <consortium name="The Broad Institute Genomics Platform"/>
            <consortium name="The Broad Institute Genome Sequencing Center for Infectious Disease"/>
            <person name="Wu L."/>
            <person name="Ma J."/>
        </authorList>
    </citation>
    <scope>NUCLEOTIDE SEQUENCE [LARGE SCALE GENOMIC DNA]</scope>
    <source>
        <strain evidence="3">JCM 17975</strain>
    </source>
</reference>
<sequence length="168" mass="17909">MQYRVVVERGMLESQAVTVEEAVDATEAGEEVWFVQSVPLKLIIIDRRLALMPLTSSGDVVGALLVRESTLLDTLLALFENLWDRATPLLLGTSGLTGDVAHQVDDDDNARVLGLMLAGLTDQAVATPRSTAGCVPGPGGASRILRRPAARSRFRRGPDPSAYGAPTT</sequence>
<feature type="region of interest" description="Disordered" evidence="1">
    <location>
        <begin position="149"/>
        <end position="168"/>
    </location>
</feature>
<accession>A0ABP8WPW3</accession>
<evidence type="ECO:0000256" key="1">
    <source>
        <dbReference type="SAM" id="MobiDB-lite"/>
    </source>
</evidence>
<comment type="caution">
    <text evidence="2">The sequence shown here is derived from an EMBL/GenBank/DDBJ whole genome shotgun (WGS) entry which is preliminary data.</text>
</comment>
<evidence type="ECO:0008006" key="4">
    <source>
        <dbReference type="Google" id="ProtNLM"/>
    </source>
</evidence>
<evidence type="ECO:0000313" key="2">
    <source>
        <dbReference type="EMBL" id="GAA4693519.1"/>
    </source>
</evidence>
<gene>
    <name evidence="2" type="ORF">GCM10023198_11340</name>
</gene>
<keyword evidence="3" id="KW-1185">Reference proteome</keyword>
<protein>
    <recommendedName>
        <fullName evidence="4">CBS domain-containing protein</fullName>
    </recommendedName>
</protein>
<organism evidence="2 3">
    <name type="scientific">Promicromonospora umidemergens</name>
    <dbReference type="NCBI Taxonomy" id="629679"/>
    <lineage>
        <taxon>Bacteria</taxon>
        <taxon>Bacillati</taxon>
        <taxon>Actinomycetota</taxon>
        <taxon>Actinomycetes</taxon>
        <taxon>Micrococcales</taxon>
        <taxon>Promicromonosporaceae</taxon>
        <taxon>Promicromonospora</taxon>
    </lineage>
</organism>
<dbReference type="EMBL" id="BAABHM010000006">
    <property type="protein sequence ID" value="GAA4693519.1"/>
    <property type="molecule type" value="Genomic_DNA"/>
</dbReference>